<reference evidence="8 9" key="1">
    <citation type="journal article" date="2021" name="Sci. Rep.">
        <title>The genome of the diatom Chaetoceros tenuissimus carries an ancient integrated fragment of an extant virus.</title>
        <authorList>
            <person name="Hongo Y."/>
            <person name="Kimura K."/>
            <person name="Takaki Y."/>
            <person name="Yoshida Y."/>
            <person name="Baba S."/>
            <person name="Kobayashi G."/>
            <person name="Nagasaki K."/>
            <person name="Hano T."/>
            <person name="Tomaru Y."/>
        </authorList>
    </citation>
    <scope>NUCLEOTIDE SEQUENCE [LARGE SCALE GENOMIC DNA]</scope>
    <source>
        <strain evidence="8 9">NIES-3715</strain>
    </source>
</reference>
<keyword evidence="2" id="KW-0378">Hydrolase</keyword>
<dbReference type="SMART" id="SM00487">
    <property type="entry name" value="DEXDc"/>
    <property type="match status" value="1"/>
</dbReference>
<dbReference type="GO" id="GO:0016787">
    <property type="term" value="F:hydrolase activity"/>
    <property type="evidence" value="ECO:0007669"/>
    <property type="project" value="UniProtKB-KW"/>
</dbReference>
<dbReference type="Gene3D" id="1.20.120.1080">
    <property type="match status" value="1"/>
</dbReference>
<evidence type="ECO:0000256" key="5">
    <source>
        <dbReference type="SAM" id="MobiDB-lite"/>
    </source>
</evidence>
<feature type="region of interest" description="Disordered" evidence="5">
    <location>
        <begin position="1643"/>
        <end position="1688"/>
    </location>
</feature>
<feature type="compositionally biased region" description="Basic and acidic residues" evidence="5">
    <location>
        <begin position="2044"/>
        <end position="2071"/>
    </location>
</feature>
<dbReference type="InterPro" id="IPR027417">
    <property type="entry name" value="P-loop_NTPase"/>
</dbReference>
<gene>
    <name evidence="8" type="ORF">CTEN210_09693</name>
</gene>
<accession>A0AAD3CVX8</accession>
<dbReference type="PROSITE" id="PS51194">
    <property type="entry name" value="HELICASE_CTER"/>
    <property type="match status" value="1"/>
</dbReference>
<dbReference type="GO" id="GO:0004386">
    <property type="term" value="F:helicase activity"/>
    <property type="evidence" value="ECO:0007669"/>
    <property type="project" value="UniProtKB-KW"/>
</dbReference>
<dbReference type="InterPro" id="IPR001650">
    <property type="entry name" value="Helicase_C-like"/>
</dbReference>
<dbReference type="Pfam" id="PF00271">
    <property type="entry name" value="Helicase_C"/>
    <property type="match status" value="1"/>
</dbReference>
<evidence type="ECO:0000259" key="6">
    <source>
        <dbReference type="PROSITE" id="PS51192"/>
    </source>
</evidence>
<feature type="region of interest" description="Disordered" evidence="5">
    <location>
        <begin position="2044"/>
        <end position="2121"/>
    </location>
</feature>
<feature type="domain" description="Helicase C-terminal" evidence="7">
    <location>
        <begin position="820"/>
        <end position="990"/>
    </location>
</feature>
<sequence>MGIQGLETFLKERGLLPTFDKETESMHSFTTSPTIIPKGSTFAMDGNGLAYYLFQNVYFDHYKKCMMHKERYENDVHLIMALLPSMISLRDLNLQVKEFVSLIRNRFGIHMHVYFDGRKNFSMSRNLQRESEEPELENQQEEILVFKDQTCAQRDASRMEKEFALSRFFRKQILPRSFSSKRSSSGETTFEVPDAHTFLHEFPKPNLLMEEVYFTLLELSKQDHDDLTELKIIDCESEADRDVALESAMDRSNQTYAVGQDSDYVVFGFAKDDLRHYSDESQVQYLPLESLCFDNNEVSGYVLTRAKLAQELNLDEYMILEATILRGNDYTKFVSDRKERKRLNFYKEYFQDEKALPPFADIAEVLSEIGDYRVQSDDEEQQEYIEFSRKLFGFQDMNNYLEHEIDEEYESNLDTSSVDDRIEDNLAYAFGETLIHEAESYFENDVLDSDFCIKSRVMASFDDQINLNEDVRNLLQDALDLMAKQPKTDDDHYVSAHTIIPKHLSWNEFMLAEIAQNSIAKILHRKDLENEETSNPIPSSIFCHHIFYNALLKKTEVEFQVQEELESKDGEQEIAEPSSHERKVLPIDEHKEDILKSIEENRVTIIQGETGCGKSSRVPLMIMEAPPPDPSLKKVKMFICQPRRIAAKSLTERIRSTEPKLKKYFGLRMGHGVREYETKDTRAWFVTTGYLVRFLANNMETFNDVTHLVIDEVHERAIDSDVLCLLTKRLLQFNPRIRVILMSATVAADIYKEYFGVSQIPIFVGVRTYNINEYYLEDIANRFNFSKKEKKVLSTIKEKCDKSKCKHSPDMKYMECLYQLTLQLVLEVGKKGTSVLVFVPGMSDIVQITEAFDSIVSKVHYKIIPIHSDIPFEDQMEVFDAASKEEVKVVLATNAAESSITLPDVNTVICFGLCKAISYNENSHRQILETQWISKANAKQRSGRTGRVREGSVYRLYPKSAFESHFQPFEEGEMLRSPLDSVILNLRTIIAKEDSVTQMLKECIQAPDLKQIENSYASLYNRFLISEPSDHFDVTALGSFVSALGIDHAIASMVGVGAILGLLPETIDMAAILSFPKSPWLLSNAILQEPEIFNEISSKTFVSISKFDGGLFSELFSIMNLLFKFERAKDRHSFCRKNSVSFPRISRLLSIRNNLVARVAAYMRLDAKYCRASESPSNMDTSKLLALRVIKVWMFSEGTIKLPTPKQNVKDAMYSTLHLVGDIIADHHLEQILDPVRHPYHLRTESNLTFQAHFKPVQMDDLDPKLDIDAFHERLLSFSIEKQNDVVVSRLGNSLYIFTEASKATEAMEAILTSSQCSLNGKVMLVPSTSRNSTSANLWIYGTEQKMHRDDKSVIFYIYEYKGKKRKNVQNKLRTLENEFKYGKTLDEISSLYIDISNDQGGKVHISCHRCNIENISKMEMTALFRSPNVSIKKSDSSTMMQVIKFKDINLDKGRLDLVGGSEPVIERIRPEGARLCLSVAASRRIDKSLIFYKDSKSGPTEYLKVKLKEKFPYDQWKWTETGESAILNSENILSSTSKQNRDVYAVCGNILELKGGKVRAEGMTLVPSEEFIELSKRCIYRGYKEKRGEDTDIFREYFYELLAKEEIRFSHEAKALLCQAFEDFDMVPWENSIGTLSLENRVEKRNQSRKKEKSSSNDRMQIGVKKPLQDIQPKKKSRKKKGKTSNIQEKQTVEQDCRYQCILCTGAKNMKWPKLLQHLSTSHSYSKVQVRKLKKEEWTEVDSSSTDEKSSNEHQNAASNESKDKKITKVKQKYRCVICQAGPFKWKSMKAHVTSTHQNEESSLPEMKQHLWLDEISNYRDQISQSNETNEISGMANTQPTSPIPLGSPSTKSKAKYRCRVCNEGPFKWKAMIEHVSTIHRGHPSLLEMKPKKWLDSSVGNATPKPVASTPTKNSTSNTKYHCFLCNAGPFKWKAMRKHVISNHKDDKRAPALIQNNWISKGGPSNSIKFSLSNTISMGATAAATSPSESGNSNRESEGRSLILSEGDISNDFATLCTIAEKKEETIIGVETSSKGNIEMKPCIEMKEIDGRKSKPKNESEANGKHEPTGHRAISPTVANTRSGLVIGNRSTETMEEDNALSAQQSKGPPTQNESSCIIN</sequence>
<dbReference type="PANTHER" id="PTHR18934:SF99">
    <property type="entry name" value="ATP-DEPENDENT RNA HELICASE DHX37-RELATED"/>
    <property type="match status" value="1"/>
</dbReference>
<dbReference type="InterPro" id="IPR014001">
    <property type="entry name" value="Helicase_ATP-bd"/>
</dbReference>
<dbReference type="Gene3D" id="3.40.50.300">
    <property type="entry name" value="P-loop containing nucleotide triphosphate hydrolases"/>
    <property type="match status" value="2"/>
</dbReference>
<dbReference type="SUPFAM" id="SSF52540">
    <property type="entry name" value="P-loop containing nucleoside triphosphate hydrolases"/>
    <property type="match status" value="1"/>
</dbReference>
<keyword evidence="1" id="KW-0547">Nucleotide-binding</keyword>
<dbReference type="SMART" id="SM00355">
    <property type="entry name" value="ZnF_C2H2"/>
    <property type="match status" value="4"/>
</dbReference>
<evidence type="ECO:0000313" key="9">
    <source>
        <dbReference type="Proteomes" id="UP001054902"/>
    </source>
</evidence>
<dbReference type="EMBL" id="BLLK01000046">
    <property type="protein sequence ID" value="GFH53217.1"/>
    <property type="molecule type" value="Genomic_DNA"/>
</dbReference>
<evidence type="ECO:0000256" key="1">
    <source>
        <dbReference type="ARBA" id="ARBA00022741"/>
    </source>
</evidence>
<feature type="compositionally biased region" description="Polar residues" evidence="5">
    <location>
        <begin position="2102"/>
        <end position="2121"/>
    </location>
</feature>
<dbReference type="GO" id="GO:0005524">
    <property type="term" value="F:ATP binding"/>
    <property type="evidence" value="ECO:0007669"/>
    <property type="project" value="UniProtKB-KW"/>
</dbReference>
<organism evidence="8 9">
    <name type="scientific">Chaetoceros tenuissimus</name>
    <dbReference type="NCBI Taxonomy" id="426638"/>
    <lineage>
        <taxon>Eukaryota</taxon>
        <taxon>Sar</taxon>
        <taxon>Stramenopiles</taxon>
        <taxon>Ochrophyta</taxon>
        <taxon>Bacillariophyta</taxon>
        <taxon>Coscinodiscophyceae</taxon>
        <taxon>Chaetocerotophycidae</taxon>
        <taxon>Chaetocerotales</taxon>
        <taxon>Chaetocerotaceae</taxon>
        <taxon>Chaetoceros</taxon>
    </lineage>
</organism>
<evidence type="ECO:0000313" key="8">
    <source>
        <dbReference type="EMBL" id="GFH53217.1"/>
    </source>
</evidence>
<dbReference type="InterPro" id="IPR011545">
    <property type="entry name" value="DEAD/DEAH_box_helicase_dom"/>
</dbReference>
<feature type="region of interest" description="Disordered" evidence="5">
    <location>
        <begin position="1982"/>
        <end position="2001"/>
    </location>
</feature>
<evidence type="ECO:0008006" key="10">
    <source>
        <dbReference type="Google" id="ProtNLM"/>
    </source>
</evidence>
<proteinExistence type="predicted"/>
<feature type="region of interest" description="Disordered" evidence="5">
    <location>
        <begin position="1737"/>
        <end position="1767"/>
    </location>
</feature>
<evidence type="ECO:0000256" key="2">
    <source>
        <dbReference type="ARBA" id="ARBA00022801"/>
    </source>
</evidence>
<evidence type="ECO:0000256" key="4">
    <source>
        <dbReference type="ARBA" id="ARBA00022840"/>
    </source>
</evidence>
<protein>
    <recommendedName>
        <fullName evidence="10">RNA helicase</fullName>
    </recommendedName>
</protein>
<keyword evidence="9" id="KW-1185">Reference proteome</keyword>
<dbReference type="CDD" id="cd18791">
    <property type="entry name" value="SF2_C_RHA"/>
    <property type="match status" value="1"/>
</dbReference>
<dbReference type="PROSITE" id="PS51192">
    <property type="entry name" value="HELICASE_ATP_BIND_1"/>
    <property type="match status" value="1"/>
</dbReference>
<comment type="caution">
    <text evidence="8">The sequence shown here is derived from an EMBL/GenBank/DDBJ whole genome shotgun (WGS) entry which is preliminary data.</text>
</comment>
<keyword evidence="4" id="KW-0067">ATP-binding</keyword>
<dbReference type="Gene3D" id="3.40.50.1010">
    <property type="entry name" value="5'-nuclease"/>
    <property type="match status" value="1"/>
</dbReference>
<feature type="compositionally biased region" description="Basic residues" evidence="5">
    <location>
        <begin position="1675"/>
        <end position="1684"/>
    </location>
</feature>
<dbReference type="SMART" id="SM00490">
    <property type="entry name" value="HELICc"/>
    <property type="match status" value="1"/>
</dbReference>
<keyword evidence="3" id="KW-0347">Helicase</keyword>
<dbReference type="Proteomes" id="UP001054902">
    <property type="component" value="Unassembled WGS sequence"/>
</dbReference>
<evidence type="ECO:0000259" key="7">
    <source>
        <dbReference type="PROSITE" id="PS51194"/>
    </source>
</evidence>
<evidence type="ECO:0000256" key="3">
    <source>
        <dbReference type="ARBA" id="ARBA00022806"/>
    </source>
</evidence>
<dbReference type="InterPro" id="IPR013087">
    <property type="entry name" value="Znf_C2H2_type"/>
</dbReference>
<dbReference type="Pfam" id="PF00270">
    <property type="entry name" value="DEAD"/>
    <property type="match status" value="1"/>
</dbReference>
<dbReference type="PANTHER" id="PTHR18934">
    <property type="entry name" value="ATP-DEPENDENT RNA HELICASE"/>
    <property type="match status" value="1"/>
</dbReference>
<dbReference type="CDD" id="cd17917">
    <property type="entry name" value="DEXHc_RHA-like"/>
    <property type="match status" value="1"/>
</dbReference>
<feature type="domain" description="Helicase ATP-binding" evidence="6">
    <location>
        <begin position="595"/>
        <end position="764"/>
    </location>
</feature>
<name>A0AAD3CVX8_9STRA</name>
<dbReference type="GO" id="GO:0003723">
    <property type="term" value="F:RNA binding"/>
    <property type="evidence" value="ECO:0007669"/>
    <property type="project" value="TreeGrafter"/>
</dbReference>